<feature type="transmembrane region" description="Helical" evidence="1">
    <location>
        <begin position="111"/>
        <end position="138"/>
    </location>
</feature>
<reference evidence="3 4" key="1">
    <citation type="submission" date="2018-06" db="EMBL/GenBank/DDBJ databases">
        <authorList>
            <consortium name="Pathogen Informatics"/>
            <person name="Doyle S."/>
        </authorList>
    </citation>
    <scope>NUCLEOTIDE SEQUENCE [LARGE SCALE GENOMIC DNA]</scope>
    <source>
        <strain evidence="3 4">NCTC11819</strain>
    </source>
</reference>
<dbReference type="Proteomes" id="UP000255284">
    <property type="component" value="Unassembled WGS sequence"/>
</dbReference>
<proteinExistence type="predicted"/>
<gene>
    <name evidence="3" type="primary">yihN</name>
    <name evidence="2" type="ORF">HHJ74_11290</name>
    <name evidence="3" type="ORF">NCTC11819_01308</name>
</gene>
<dbReference type="CDD" id="cd06174">
    <property type="entry name" value="MFS"/>
    <property type="match status" value="1"/>
</dbReference>
<sequence>MTDATKSSKWPVFLRRHTIAGFLTVVMAGQLVYSSFEAFKGSLIIPMTNALGLTNEQYGTLWSWIGIAMFLYVPAGWINNRFTIRNILLVWSVWRLVTFLLLWLAPIGYTGMVIIAASWGVWDAIGWPAVVNGVSYMSKDSDTEGRGMAMGLLETIRRAAEFLMNIIVVTLITIFPKAVNEIMVGFGVGYALLLIPLVLCLLKFVPKNAIAHEEKTSDNMAALKGLLKVLAIPRVWLAGVAALCLYWGYINMFWSSAPYLIKVYHISDGVSAIFGIFNTAAVGILAGLVSGFLADYVFKSSTVMMAVALGTVMVASIVVFFLPNNPGAMWPAILLLIVTSFGVFLGKAVILAPIAELHLPEQINGGAMAVGSFLAYAAVFWANKMNGKFLDDFKGQEYWAYHWVFLITAGVTAIGMVCAILLAIINKRRAVTHQNAGTTEAK</sequence>
<keyword evidence="1" id="KW-1133">Transmembrane helix</keyword>
<feature type="transmembrane region" description="Helical" evidence="1">
    <location>
        <begin position="86"/>
        <end position="105"/>
    </location>
</feature>
<dbReference type="GO" id="GO:0022857">
    <property type="term" value="F:transmembrane transporter activity"/>
    <property type="evidence" value="ECO:0007669"/>
    <property type="project" value="InterPro"/>
</dbReference>
<dbReference type="AlphaFoldDB" id="A0A2J9KMC5"/>
<comment type="caution">
    <text evidence="2">The sequence shown here is derived from an EMBL/GenBank/DDBJ whole genome shotgun (WGS) entry which is preliminary data.</text>
</comment>
<feature type="transmembrane region" description="Helical" evidence="1">
    <location>
        <begin position="328"/>
        <end position="351"/>
    </location>
</feature>
<dbReference type="Gene3D" id="1.20.1250.20">
    <property type="entry name" value="MFS general substrate transporter like domains"/>
    <property type="match status" value="2"/>
</dbReference>
<feature type="transmembrane region" description="Helical" evidence="1">
    <location>
        <begin position="226"/>
        <end position="249"/>
    </location>
</feature>
<dbReference type="EMBL" id="UGGQ01000006">
    <property type="protein sequence ID" value="STO16734.1"/>
    <property type="molecule type" value="Genomic_DNA"/>
</dbReference>
<feature type="transmembrane region" description="Helical" evidence="1">
    <location>
        <begin position="402"/>
        <end position="425"/>
    </location>
</feature>
<dbReference type="InterPro" id="IPR011701">
    <property type="entry name" value="MFS"/>
</dbReference>
<keyword evidence="1" id="KW-0812">Transmembrane</keyword>
<dbReference type="SUPFAM" id="SSF103473">
    <property type="entry name" value="MFS general substrate transporter"/>
    <property type="match status" value="1"/>
</dbReference>
<feature type="transmembrane region" description="Helical" evidence="1">
    <location>
        <begin position="61"/>
        <end position="79"/>
    </location>
</feature>
<feature type="transmembrane region" description="Helical" evidence="1">
    <location>
        <begin position="182"/>
        <end position="205"/>
    </location>
</feature>
<dbReference type="Pfam" id="PF07690">
    <property type="entry name" value="MFS_1"/>
    <property type="match status" value="1"/>
</dbReference>
<feature type="transmembrane region" description="Helical" evidence="1">
    <location>
        <begin position="363"/>
        <end position="382"/>
    </location>
</feature>
<feature type="transmembrane region" description="Helical" evidence="1">
    <location>
        <begin position="301"/>
        <end position="322"/>
    </location>
</feature>
<dbReference type="Proteomes" id="UP000582487">
    <property type="component" value="Unassembled WGS sequence"/>
</dbReference>
<feature type="transmembrane region" description="Helical" evidence="1">
    <location>
        <begin position="12"/>
        <end position="33"/>
    </location>
</feature>
<dbReference type="OrthoDB" id="9773404at2"/>
<keyword evidence="1" id="KW-0472">Membrane</keyword>
<protein>
    <submittedName>
        <fullName evidence="3">Inner membrane protein yihN</fullName>
    </submittedName>
    <submittedName>
        <fullName evidence="2">MFS transporter</fullName>
    </submittedName>
</protein>
<evidence type="ECO:0000313" key="3">
    <source>
        <dbReference type="EMBL" id="STO16734.1"/>
    </source>
</evidence>
<feature type="transmembrane region" description="Helical" evidence="1">
    <location>
        <begin position="159"/>
        <end position="176"/>
    </location>
</feature>
<evidence type="ECO:0000256" key="1">
    <source>
        <dbReference type="SAM" id="Phobius"/>
    </source>
</evidence>
<evidence type="ECO:0000313" key="4">
    <source>
        <dbReference type="Proteomes" id="UP000255284"/>
    </source>
</evidence>
<organism evidence="2 5">
    <name type="scientific">Mobiluncus mulieris</name>
    <dbReference type="NCBI Taxonomy" id="2052"/>
    <lineage>
        <taxon>Bacteria</taxon>
        <taxon>Bacillati</taxon>
        <taxon>Actinomycetota</taxon>
        <taxon>Actinomycetes</taxon>
        <taxon>Actinomycetales</taxon>
        <taxon>Actinomycetaceae</taxon>
        <taxon>Mobiluncus</taxon>
    </lineage>
</organism>
<feature type="transmembrane region" description="Helical" evidence="1">
    <location>
        <begin position="269"/>
        <end position="294"/>
    </location>
</feature>
<dbReference type="InterPro" id="IPR036259">
    <property type="entry name" value="MFS_trans_sf"/>
</dbReference>
<evidence type="ECO:0000313" key="2">
    <source>
        <dbReference type="EMBL" id="NMW94242.1"/>
    </source>
</evidence>
<evidence type="ECO:0000313" key="5">
    <source>
        <dbReference type="Proteomes" id="UP000582487"/>
    </source>
</evidence>
<dbReference type="GeneID" id="61168624"/>
<dbReference type="EMBL" id="JABCUV010000030">
    <property type="protein sequence ID" value="NMW94242.1"/>
    <property type="molecule type" value="Genomic_DNA"/>
</dbReference>
<accession>A0A2J9KMC5</accession>
<name>A0A2J9KMC5_9ACTO</name>
<reference evidence="2 5" key="2">
    <citation type="submission" date="2020-04" db="EMBL/GenBank/DDBJ databases">
        <title>Antimicrobial susceptibility and clonality of vaginal-derived multi-drug resistant Mobiluncus isolates in China.</title>
        <authorList>
            <person name="Zhang X."/>
        </authorList>
    </citation>
    <scope>NUCLEOTIDE SEQUENCE [LARGE SCALE GENOMIC DNA]</scope>
    <source>
        <strain evidence="2 5">7</strain>
    </source>
</reference>
<dbReference type="RefSeq" id="WP_004011689.1">
    <property type="nucleotide sequence ID" value="NZ_CAMUNX010000028.1"/>
</dbReference>